<feature type="chain" id="PRO_5046655720" evidence="1">
    <location>
        <begin position="23"/>
        <end position="86"/>
    </location>
</feature>
<gene>
    <name evidence="2" type="ORF">K7432_007298</name>
</gene>
<name>A0ABR2WTR6_9FUNG</name>
<dbReference type="EMBL" id="JASJQH010000355">
    <property type="protein sequence ID" value="KAK9764860.1"/>
    <property type="molecule type" value="Genomic_DNA"/>
</dbReference>
<protein>
    <submittedName>
        <fullName evidence="2">Uncharacterized protein</fullName>
    </submittedName>
</protein>
<organism evidence="2 3">
    <name type="scientific">Basidiobolus ranarum</name>
    <dbReference type="NCBI Taxonomy" id="34480"/>
    <lineage>
        <taxon>Eukaryota</taxon>
        <taxon>Fungi</taxon>
        <taxon>Fungi incertae sedis</taxon>
        <taxon>Zoopagomycota</taxon>
        <taxon>Entomophthoromycotina</taxon>
        <taxon>Basidiobolomycetes</taxon>
        <taxon>Basidiobolales</taxon>
        <taxon>Basidiobolaceae</taxon>
        <taxon>Basidiobolus</taxon>
    </lineage>
</organism>
<keyword evidence="1" id="KW-0732">Signal</keyword>
<sequence>MFKIATICTAVVGLVLWHPANGQSITIGVLPTGNPATNTVTAIYTTVFSPVTSYTFTTSFTTLPPSVVTSTNVIAATTRVDPPQTA</sequence>
<evidence type="ECO:0000256" key="1">
    <source>
        <dbReference type="SAM" id="SignalP"/>
    </source>
</evidence>
<evidence type="ECO:0000313" key="3">
    <source>
        <dbReference type="Proteomes" id="UP001479436"/>
    </source>
</evidence>
<reference evidence="2 3" key="1">
    <citation type="submission" date="2023-04" db="EMBL/GenBank/DDBJ databases">
        <title>Genome of Basidiobolus ranarum AG-B5.</title>
        <authorList>
            <person name="Stajich J.E."/>
            <person name="Carter-House D."/>
            <person name="Gryganskyi A."/>
        </authorList>
    </citation>
    <scope>NUCLEOTIDE SEQUENCE [LARGE SCALE GENOMIC DNA]</scope>
    <source>
        <strain evidence="2 3">AG-B5</strain>
    </source>
</reference>
<comment type="caution">
    <text evidence="2">The sequence shown here is derived from an EMBL/GenBank/DDBJ whole genome shotgun (WGS) entry which is preliminary data.</text>
</comment>
<dbReference type="Proteomes" id="UP001479436">
    <property type="component" value="Unassembled WGS sequence"/>
</dbReference>
<feature type="signal peptide" evidence="1">
    <location>
        <begin position="1"/>
        <end position="22"/>
    </location>
</feature>
<proteinExistence type="predicted"/>
<accession>A0ABR2WTR6</accession>
<keyword evidence="3" id="KW-1185">Reference proteome</keyword>
<evidence type="ECO:0000313" key="2">
    <source>
        <dbReference type="EMBL" id="KAK9764860.1"/>
    </source>
</evidence>